<feature type="compositionally biased region" description="Basic and acidic residues" evidence="1">
    <location>
        <begin position="124"/>
        <end position="136"/>
    </location>
</feature>
<dbReference type="EMBL" id="MT145089">
    <property type="protein sequence ID" value="QJI03455.1"/>
    <property type="molecule type" value="Genomic_DNA"/>
</dbReference>
<sequence>MPDESQKPKKTWHKKWTPRKLALYLMSLDMRYVLPCTTNEQIMEEVPNLHCGIGKVSWLRNHIEFQKTVEEWFIDKIKSNYSTEGMFWLYLKHSFNTNMVSDKPTTKLLDVLGILSGKYNPAHVKTDTPKGKEKKMTPAQVARAIHQKEQLEKMLAEPGNMADGEPEEKDGGDGNE</sequence>
<dbReference type="EMBL" id="MT142458">
    <property type="protein sequence ID" value="QJA81412.1"/>
    <property type="molecule type" value="Genomic_DNA"/>
</dbReference>
<evidence type="ECO:0000313" key="6">
    <source>
        <dbReference type="EMBL" id="QJI03455.1"/>
    </source>
</evidence>
<name>A0A6H1ZJK0_9ZZZZ</name>
<evidence type="ECO:0000313" key="5">
    <source>
        <dbReference type="EMBL" id="QJH98523.1"/>
    </source>
</evidence>
<dbReference type="EMBL" id="MT144045">
    <property type="protein sequence ID" value="QJA47497.1"/>
    <property type="molecule type" value="Genomic_DNA"/>
</dbReference>
<dbReference type="EMBL" id="MT144738">
    <property type="protein sequence ID" value="QJH98523.1"/>
    <property type="molecule type" value="Genomic_DNA"/>
</dbReference>
<evidence type="ECO:0000313" key="3">
    <source>
        <dbReference type="EMBL" id="QJA56947.1"/>
    </source>
</evidence>
<feature type="region of interest" description="Disordered" evidence="1">
    <location>
        <begin position="123"/>
        <end position="176"/>
    </location>
</feature>
<proteinExistence type="predicted"/>
<accession>A0A6H1ZJK0</accession>
<gene>
    <name evidence="4" type="ORF">MM415A00538_0010</name>
    <name evidence="3" type="ORF">MM415B01762_0009</name>
    <name evidence="2" type="ORF">TM448A00691_0014</name>
    <name evidence="5" type="ORF">TM448B01336_0013</name>
    <name evidence="6" type="ORF">TM448B04544_0010</name>
</gene>
<evidence type="ECO:0000256" key="1">
    <source>
        <dbReference type="SAM" id="MobiDB-lite"/>
    </source>
</evidence>
<dbReference type="AlphaFoldDB" id="A0A6H1ZJK0"/>
<protein>
    <submittedName>
        <fullName evidence="2">Uncharacterized protein</fullName>
    </submittedName>
</protein>
<reference evidence="2" key="1">
    <citation type="submission" date="2020-03" db="EMBL/GenBank/DDBJ databases">
        <title>The deep terrestrial virosphere.</title>
        <authorList>
            <person name="Holmfeldt K."/>
            <person name="Nilsson E."/>
            <person name="Simone D."/>
            <person name="Lopez-Fernandez M."/>
            <person name="Wu X."/>
            <person name="de Brujin I."/>
            <person name="Lundin D."/>
            <person name="Andersson A."/>
            <person name="Bertilsson S."/>
            <person name="Dopson M."/>
        </authorList>
    </citation>
    <scope>NUCLEOTIDE SEQUENCE</scope>
    <source>
        <strain evidence="4">MM415A00538</strain>
        <strain evidence="3">MM415B01762</strain>
        <strain evidence="2">TM448A00691</strain>
        <strain evidence="5">TM448B01336</strain>
        <strain evidence="6">TM448B04544</strain>
    </source>
</reference>
<dbReference type="EMBL" id="MT141246">
    <property type="protein sequence ID" value="QJA56947.1"/>
    <property type="molecule type" value="Genomic_DNA"/>
</dbReference>
<evidence type="ECO:0000313" key="2">
    <source>
        <dbReference type="EMBL" id="QJA47497.1"/>
    </source>
</evidence>
<evidence type="ECO:0000313" key="4">
    <source>
        <dbReference type="EMBL" id="QJA81412.1"/>
    </source>
</evidence>
<feature type="compositionally biased region" description="Basic and acidic residues" evidence="1">
    <location>
        <begin position="146"/>
        <end position="155"/>
    </location>
</feature>
<organism evidence="2">
    <name type="scientific">viral metagenome</name>
    <dbReference type="NCBI Taxonomy" id="1070528"/>
    <lineage>
        <taxon>unclassified sequences</taxon>
        <taxon>metagenomes</taxon>
        <taxon>organismal metagenomes</taxon>
    </lineage>
</organism>